<sequence>MTTNADAPGPGRRGRSRTVWLAIGSAATLLAVFAAGLAVGSGTGTGDGSGGKQPASRADVYREGYLVGLKNAGSGDIVTVVAAHKSCSQAFYQGPYEDEFLGGCLAGAQHLTPFPPPAK</sequence>
<gene>
    <name evidence="2" type="ORF">GCM10023235_02580</name>
</gene>
<evidence type="ECO:0000313" key="2">
    <source>
        <dbReference type="EMBL" id="GAA4831838.1"/>
    </source>
</evidence>
<dbReference type="EMBL" id="BAABIS010000001">
    <property type="protein sequence ID" value="GAA4831838.1"/>
    <property type="molecule type" value="Genomic_DNA"/>
</dbReference>
<keyword evidence="1" id="KW-0472">Membrane</keyword>
<comment type="caution">
    <text evidence="2">The sequence shown here is derived from an EMBL/GenBank/DDBJ whole genome shotgun (WGS) entry which is preliminary data.</text>
</comment>
<keyword evidence="3" id="KW-1185">Reference proteome</keyword>
<keyword evidence="1" id="KW-1133">Transmembrane helix</keyword>
<evidence type="ECO:0000313" key="3">
    <source>
        <dbReference type="Proteomes" id="UP001501752"/>
    </source>
</evidence>
<organism evidence="2 3">
    <name type="scientific">Kitasatospora terrestris</name>
    <dbReference type="NCBI Taxonomy" id="258051"/>
    <lineage>
        <taxon>Bacteria</taxon>
        <taxon>Bacillati</taxon>
        <taxon>Actinomycetota</taxon>
        <taxon>Actinomycetes</taxon>
        <taxon>Kitasatosporales</taxon>
        <taxon>Streptomycetaceae</taxon>
        <taxon>Kitasatospora</taxon>
    </lineage>
</organism>
<accession>A0ABP9D6C6</accession>
<protein>
    <submittedName>
        <fullName evidence="2">Uncharacterized protein</fullName>
    </submittedName>
</protein>
<evidence type="ECO:0000256" key="1">
    <source>
        <dbReference type="SAM" id="Phobius"/>
    </source>
</evidence>
<feature type="transmembrane region" description="Helical" evidence="1">
    <location>
        <begin position="19"/>
        <end position="39"/>
    </location>
</feature>
<proteinExistence type="predicted"/>
<dbReference type="RefSeq" id="WP_345694869.1">
    <property type="nucleotide sequence ID" value="NZ_BAABIS010000001.1"/>
</dbReference>
<dbReference type="Proteomes" id="UP001501752">
    <property type="component" value="Unassembled WGS sequence"/>
</dbReference>
<reference evidence="3" key="1">
    <citation type="journal article" date="2019" name="Int. J. Syst. Evol. Microbiol.">
        <title>The Global Catalogue of Microorganisms (GCM) 10K type strain sequencing project: providing services to taxonomists for standard genome sequencing and annotation.</title>
        <authorList>
            <consortium name="The Broad Institute Genomics Platform"/>
            <consortium name="The Broad Institute Genome Sequencing Center for Infectious Disease"/>
            <person name="Wu L."/>
            <person name="Ma J."/>
        </authorList>
    </citation>
    <scope>NUCLEOTIDE SEQUENCE [LARGE SCALE GENOMIC DNA]</scope>
    <source>
        <strain evidence="3">JCM 13006</strain>
    </source>
</reference>
<name>A0ABP9D6C6_9ACTN</name>
<keyword evidence="1" id="KW-0812">Transmembrane</keyword>